<dbReference type="PANTHER" id="PTHR42792">
    <property type="entry name" value="FLAGELLIN"/>
    <property type="match status" value="1"/>
</dbReference>
<dbReference type="Pfam" id="PF00669">
    <property type="entry name" value="Flagellin_N"/>
    <property type="match status" value="1"/>
</dbReference>
<name>A0A6L5YT91_9FIRM</name>
<keyword evidence="8" id="KW-0969">Cilium</keyword>
<gene>
    <name evidence="8" type="ORF">FYJ75_09045</name>
</gene>
<dbReference type="InterPro" id="IPR042187">
    <property type="entry name" value="Flagellin_C_sub2"/>
</dbReference>
<dbReference type="InterPro" id="IPR001492">
    <property type="entry name" value="Flagellin"/>
</dbReference>
<evidence type="ECO:0000259" key="6">
    <source>
        <dbReference type="Pfam" id="PF00669"/>
    </source>
</evidence>
<comment type="function">
    <text evidence="4">Flagellin is the subunit protein which polymerizes to form the filaments of bacterial flagella.</text>
</comment>
<keyword evidence="8" id="KW-0282">Flagellum</keyword>
<keyword evidence="9" id="KW-1185">Reference proteome</keyword>
<evidence type="ECO:0000313" key="8">
    <source>
        <dbReference type="EMBL" id="MST75172.1"/>
    </source>
</evidence>
<protein>
    <recommendedName>
        <fullName evidence="2 4">Flagellin</fullName>
    </recommendedName>
</protein>
<sequence length="359" mass="38817">MKINQNMSAVRTNNQLLRTEKNLAASMERLSSGYKINHASDNPAGMAISNKMKAQIDALDQAESNSTDGVSVLQIADGALNEVSSMLQRVRELSVQAANGTNSESERQAIQDEINQLTKEVDRISSDTEYNTKTLLDGSSDVRVYTENADRVYISDGVASGKYELNVDLDAASVTLNVQPDPNKKDGFSQTAQATIDGDRVKITDIDGFSMDFQVGASGDVSLEVTDIGAMTIQLGANENQTMDIRIPEISSQSLYLDTVNVVTEEGAGAAITTLDGAISRLSEVRSRIGASQNRLEYATNSLSETSENMTSAFSNLVDTDMAKEMTEYTQQNILDQASISVLSQANDIPQQILSLLSR</sequence>
<dbReference type="GO" id="GO:0009288">
    <property type="term" value="C:bacterial-type flagellum"/>
    <property type="evidence" value="ECO:0007669"/>
    <property type="project" value="UniProtKB-SubCell"/>
</dbReference>
<dbReference type="GO" id="GO:0005576">
    <property type="term" value="C:extracellular region"/>
    <property type="evidence" value="ECO:0007669"/>
    <property type="project" value="UniProtKB-SubCell"/>
</dbReference>
<keyword evidence="8" id="KW-0966">Cell projection</keyword>
<evidence type="ECO:0000256" key="1">
    <source>
        <dbReference type="ARBA" id="ARBA00005709"/>
    </source>
</evidence>
<evidence type="ECO:0000256" key="3">
    <source>
        <dbReference type="ARBA" id="ARBA00023143"/>
    </source>
</evidence>
<keyword evidence="5" id="KW-0175">Coiled coil</keyword>
<dbReference type="GO" id="GO:0005198">
    <property type="term" value="F:structural molecule activity"/>
    <property type="evidence" value="ECO:0007669"/>
    <property type="project" value="UniProtKB-UniRule"/>
</dbReference>
<dbReference type="InterPro" id="IPR046358">
    <property type="entry name" value="Flagellin_C"/>
</dbReference>
<dbReference type="Gene3D" id="6.10.10.10">
    <property type="entry name" value="Flagellar export chaperone, C-terminal domain"/>
    <property type="match status" value="1"/>
</dbReference>
<evidence type="ECO:0000313" key="9">
    <source>
        <dbReference type="Proteomes" id="UP000474024"/>
    </source>
</evidence>
<dbReference type="PANTHER" id="PTHR42792:SF2">
    <property type="entry name" value="FLAGELLIN"/>
    <property type="match status" value="1"/>
</dbReference>
<comment type="caution">
    <text evidence="8">The sequence shown here is derived from an EMBL/GenBank/DDBJ whole genome shotgun (WGS) entry which is preliminary data.</text>
</comment>
<dbReference type="RefSeq" id="WP_154430131.1">
    <property type="nucleotide sequence ID" value="NZ_VUNI01000014.1"/>
</dbReference>
<dbReference type="Proteomes" id="UP000474024">
    <property type="component" value="Unassembled WGS sequence"/>
</dbReference>
<comment type="subcellular location">
    <subcellularLocation>
        <location evidence="4">Secreted</location>
    </subcellularLocation>
    <subcellularLocation>
        <location evidence="4">Bacterial flagellum</location>
    </subcellularLocation>
</comment>
<keyword evidence="3 4" id="KW-0975">Bacterial flagellum</keyword>
<proteinExistence type="inferred from homology"/>
<feature type="domain" description="Flagellin C-terminal" evidence="7">
    <location>
        <begin position="273"/>
        <end position="357"/>
    </location>
</feature>
<dbReference type="SUPFAM" id="SSF64518">
    <property type="entry name" value="Phase 1 flagellin"/>
    <property type="match status" value="1"/>
</dbReference>
<reference evidence="8 9" key="1">
    <citation type="submission" date="2019-08" db="EMBL/GenBank/DDBJ databases">
        <title>In-depth cultivation of the pig gut microbiome towards novel bacterial diversity and tailored functional studies.</title>
        <authorList>
            <person name="Wylensek D."/>
            <person name="Hitch T.C.A."/>
            <person name="Clavel T."/>
        </authorList>
    </citation>
    <scope>NUCLEOTIDE SEQUENCE [LARGE SCALE GENOMIC DNA]</scope>
    <source>
        <strain evidence="8 9">MUC/MUC-530-WT-4D</strain>
    </source>
</reference>
<keyword evidence="4" id="KW-0964">Secreted</keyword>
<evidence type="ECO:0000256" key="2">
    <source>
        <dbReference type="ARBA" id="ARBA00020110"/>
    </source>
</evidence>
<dbReference type="AlphaFoldDB" id="A0A6L5YT91"/>
<dbReference type="Pfam" id="PF00700">
    <property type="entry name" value="Flagellin_C"/>
    <property type="match status" value="1"/>
</dbReference>
<comment type="similarity">
    <text evidence="1 4">Belongs to the bacterial flagellin family.</text>
</comment>
<dbReference type="PRINTS" id="PR00207">
    <property type="entry name" value="FLAGELLIN"/>
</dbReference>
<accession>A0A6L5YT91</accession>
<evidence type="ECO:0000256" key="5">
    <source>
        <dbReference type="SAM" id="Coils"/>
    </source>
</evidence>
<feature type="coiled-coil region" evidence="5">
    <location>
        <begin position="100"/>
        <end position="127"/>
    </location>
</feature>
<evidence type="ECO:0000259" key="7">
    <source>
        <dbReference type="Pfam" id="PF00700"/>
    </source>
</evidence>
<dbReference type="EMBL" id="VUNI01000014">
    <property type="protein sequence ID" value="MST75172.1"/>
    <property type="molecule type" value="Genomic_DNA"/>
</dbReference>
<dbReference type="Gene3D" id="1.20.1330.10">
    <property type="entry name" value="f41 fragment of flagellin, N-terminal domain"/>
    <property type="match status" value="2"/>
</dbReference>
<evidence type="ECO:0000256" key="4">
    <source>
        <dbReference type="RuleBase" id="RU362073"/>
    </source>
</evidence>
<organism evidence="8 9">
    <name type="scientific">Roseburia porci</name>
    <dbReference type="NCBI Taxonomy" id="2605790"/>
    <lineage>
        <taxon>Bacteria</taxon>
        <taxon>Bacillati</taxon>
        <taxon>Bacillota</taxon>
        <taxon>Clostridia</taxon>
        <taxon>Lachnospirales</taxon>
        <taxon>Lachnospiraceae</taxon>
        <taxon>Roseburia</taxon>
    </lineage>
</organism>
<dbReference type="InterPro" id="IPR001029">
    <property type="entry name" value="Flagellin_N"/>
</dbReference>
<feature type="domain" description="Flagellin N-terminal" evidence="6">
    <location>
        <begin position="3"/>
        <end position="140"/>
    </location>
</feature>